<name>A0A448ZTG8_9STRA</name>
<evidence type="ECO:0000313" key="2">
    <source>
        <dbReference type="Proteomes" id="UP000291116"/>
    </source>
</evidence>
<evidence type="ECO:0000313" key="1">
    <source>
        <dbReference type="EMBL" id="VEU45284.1"/>
    </source>
</evidence>
<proteinExistence type="predicted"/>
<accession>A0A448ZTG8</accession>
<dbReference type="OrthoDB" id="2145504at2759"/>
<keyword evidence="2" id="KW-1185">Reference proteome</keyword>
<dbReference type="Proteomes" id="UP000291116">
    <property type="component" value="Unassembled WGS sequence"/>
</dbReference>
<protein>
    <submittedName>
        <fullName evidence="1">Uncharacterized protein</fullName>
    </submittedName>
</protein>
<gene>
    <name evidence="1" type="ORF">PSNMU_V1.4_AUG-EV-PASAV3_0124540</name>
</gene>
<reference evidence="1 2" key="1">
    <citation type="submission" date="2019-01" db="EMBL/GenBank/DDBJ databases">
        <authorList>
            <person name="Ferrante I. M."/>
        </authorList>
    </citation>
    <scope>NUCLEOTIDE SEQUENCE [LARGE SCALE GENOMIC DNA]</scope>
    <source>
        <strain evidence="1 2">B856</strain>
    </source>
</reference>
<dbReference type="AlphaFoldDB" id="A0A448ZTG8"/>
<dbReference type="Gene3D" id="3.20.20.80">
    <property type="entry name" value="Glycosidases"/>
    <property type="match status" value="1"/>
</dbReference>
<dbReference type="EMBL" id="CAACVS010000695">
    <property type="protein sequence ID" value="VEU45284.1"/>
    <property type="molecule type" value="Genomic_DNA"/>
</dbReference>
<dbReference type="SUPFAM" id="SSF51445">
    <property type="entry name" value="(Trans)glycosidases"/>
    <property type="match status" value="1"/>
</dbReference>
<organism evidence="1 2">
    <name type="scientific">Pseudo-nitzschia multistriata</name>
    <dbReference type="NCBI Taxonomy" id="183589"/>
    <lineage>
        <taxon>Eukaryota</taxon>
        <taxon>Sar</taxon>
        <taxon>Stramenopiles</taxon>
        <taxon>Ochrophyta</taxon>
        <taxon>Bacillariophyta</taxon>
        <taxon>Bacillariophyceae</taxon>
        <taxon>Bacillariophycidae</taxon>
        <taxon>Bacillariales</taxon>
        <taxon>Bacillariaceae</taxon>
        <taxon>Pseudo-nitzschia</taxon>
    </lineage>
</organism>
<dbReference type="InterPro" id="IPR017853">
    <property type="entry name" value="GH"/>
</dbReference>
<sequence length="379" mass="43335">MTKATRSLPEKILVGYATRCSEQVLQAVRDGVNVVIWSFVEMTIAAEDNKAKCTSTFDLFCAKQMITQLDAEGYDDTVHLVSFGGWNGPHLPDELSVEDMYNSWKELVGGTFHGVDWDLEGHDTLDNPTNVFSIECLESMGRFSMLAKRDGFIVGMAPPQSYLDIEESRFSRYVNFTDPDRGWHGEFHYFGHNVYAYLLSKYGDYIDFVSVQFYESYSRAALEVFHNHVAPETYLERYVDDLVSNKEESFFVDFNQDPSLEYPSQMVKLPLSKLVFGFPNGWGAYDDAKDDNEKHCYFDPTRIGIAYNALVDSRRAPRGFMFWVIDEEGTKDVYFSRALNDVLKIRTKKENQNVFETKKTDSIAVSNGVLVAIIIFDAH</sequence>